<organism evidence="1 2">
    <name type="scientific">Hohenbuehelia grisea</name>
    <dbReference type="NCBI Taxonomy" id="104357"/>
    <lineage>
        <taxon>Eukaryota</taxon>
        <taxon>Fungi</taxon>
        <taxon>Dikarya</taxon>
        <taxon>Basidiomycota</taxon>
        <taxon>Agaricomycotina</taxon>
        <taxon>Agaricomycetes</taxon>
        <taxon>Agaricomycetidae</taxon>
        <taxon>Agaricales</taxon>
        <taxon>Pleurotineae</taxon>
        <taxon>Pleurotaceae</taxon>
        <taxon>Hohenbuehelia</taxon>
    </lineage>
</organism>
<dbReference type="EMBL" id="JASNQZ010000014">
    <property type="protein sequence ID" value="KAL0948545.1"/>
    <property type="molecule type" value="Genomic_DNA"/>
</dbReference>
<name>A0ABR3IYU9_9AGAR</name>
<evidence type="ECO:0000313" key="1">
    <source>
        <dbReference type="EMBL" id="KAL0948545.1"/>
    </source>
</evidence>
<evidence type="ECO:0000313" key="2">
    <source>
        <dbReference type="Proteomes" id="UP001556367"/>
    </source>
</evidence>
<proteinExistence type="predicted"/>
<keyword evidence="2" id="KW-1185">Reference proteome</keyword>
<sequence>MVWLASGYVMKTKLAMDMAKELGIDEARNNVLNARVFLNRYIRSQYPNFPMIRGFEYAPFKPDDTFAYILVTRLADDNPKRTFEERPVDRKIKDAFVKIVGLQDSDVHMHWATVRCQW</sequence>
<comment type="caution">
    <text evidence="1">The sequence shown here is derived from an EMBL/GenBank/DDBJ whole genome shotgun (WGS) entry which is preliminary data.</text>
</comment>
<gene>
    <name evidence="1" type="ORF">HGRIS_011105</name>
</gene>
<reference evidence="2" key="1">
    <citation type="submission" date="2024-06" db="EMBL/GenBank/DDBJ databases">
        <title>Multi-omics analyses provide insights into the biosynthesis of the anticancer antibiotic pleurotin in Hohenbuehelia grisea.</title>
        <authorList>
            <person name="Weaver J.A."/>
            <person name="Alberti F."/>
        </authorList>
    </citation>
    <scope>NUCLEOTIDE SEQUENCE [LARGE SCALE GENOMIC DNA]</scope>
    <source>
        <strain evidence="2">T-177</strain>
    </source>
</reference>
<protein>
    <submittedName>
        <fullName evidence="1">Uncharacterized protein</fullName>
    </submittedName>
</protein>
<accession>A0ABR3IYU9</accession>
<dbReference type="Proteomes" id="UP001556367">
    <property type="component" value="Unassembled WGS sequence"/>
</dbReference>